<dbReference type="Gene3D" id="3.40.366.10">
    <property type="entry name" value="Malonyl-Coenzyme A Acyl Carrier Protein, domain 2"/>
    <property type="match status" value="1"/>
</dbReference>
<evidence type="ECO:0000313" key="5">
    <source>
        <dbReference type="Proteomes" id="UP001056384"/>
    </source>
</evidence>
<sequence length="240" mass="26226">MPAAIKLLLRKEALFANRDLVPGEGGMVTVQQAPDQTATFLAQEGLSGVVDISGYPHPSSAILSGAAAALEEVQERMSASGIDSQRRAIKYGMHATHVRPVADQLRSNENVFPEADSCEAKVKHDVVHWSNVSGTRLQSGPPLNANYWATQLTTPIHYKQCIEGIHAAYRGSEVVFLDLGMGPRLTRLVQNTLQDTPEWESGRMRAINCIVSTSIEEAAMAQEGWAVKTMRENLKSFIVE</sequence>
<evidence type="ECO:0000259" key="3">
    <source>
        <dbReference type="SMART" id="SM00827"/>
    </source>
</evidence>
<accession>A0A9Q9AYT8</accession>
<dbReference type="AlphaFoldDB" id="A0A9Q9AYT8"/>
<keyword evidence="4" id="KW-0808">Transferase</keyword>
<dbReference type="Pfam" id="PF00698">
    <property type="entry name" value="Acyl_transf_1"/>
    <property type="match status" value="1"/>
</dbReference>
<gene>
    <name evidence="4" type="ORF">Slin15195_G075500</name>
</gene>
<dbReference type="InterPro" id="IPR001227">
    <property type="entry name" value="Ac_transferase_dom_sf"/>
</dbReference>
<dbReference type="GO" id="GO:0004312">
    <property type="term" value="F:fatty acid synthase activity"/>
    <property type="evidence" value="ECO:0007669"/>
    <property type="project" value="TreeGrafter"/>
</dbReference>
<dbReference type="GO" id="GO:0006633">
    <property type="term" value="P:fatty acid biosynthetic process"/>
    <property type="evidence" value="ECO:0007669"/>
    <property type="project" value="TreeGrafter"/>
</dbReference>
<dbReference type="PANTHER" id="PTHR43775:SF37">
    <property type="entry name" value="SI:DKEY-61P9.11"/>
    <property type="match status" value="1"/>
</dbReference>
<name>A0A9Q9AYT8_9PEZI</name>
<organism evidence="4 5">
    <name type="scientific">Septoria linicola</name>
    <dbReference type="NCBI Taxonomy" id="215465"/>
    <lineage>
        <taxon>Eukaryota</taxon>
        <taxon>Fungi</taxon>
        <taxon>Dikarya</taxon>
        <taxon>Ascomycota</taxon>
        <taxon>Pezizomycotina</taxon>
        <taxon>Dothideomycetes</taxon>
        <taxon>Dothideomycetidae</taxon>
        <taxon>Mycosphaerellales</taxon>
        <taxon>Mycosphaerellaceae</taxon>
        <taxon>Septoria</taxon>
    </lineage>
</organism>
<dbReference type="InterPro" id="IPR016036">
    <property type="entry name" value="Malonyl_transacylase_ACP-bd"/>
</dbReference>
<dbReference type="SUPFAM" id="SSF52151">
    <property type="entry name" value="FabD/lysophospholipase-like"/>
    <property type="match status" value="1"/>
</dbReference>
<keyword evidence="2" id="KW-0597">Phosphoprotein</keyword>
<dbReference type="SMART" id="SM00827">
    <property type="entry name" value="PKS_AT"/>
    <property type="match status" value="1"/>
</dbReference>
<dbReference type="Proteomes" id="UP001056384">
    <property type="component" value="Chromosome 6"/>
</dbReference>
<dbReference type="InterPro" id="IPR050091">
    <property type="entry name" value="PKS_NRPS_Biosynth_Enz"/>
</dbReference>
<keyword evidence="5" id="KW-1185">Reference proteome</keyword>
<dbReference type="GO" id="GO:0016787">
    <property type="term" value="F:hydrolase activity"/>
    <property type="evidence" value="ECO:0007669"/>
    <property type="project" value="UniProtKB-KW"/>
</dbReference>
<proteinExistence type="predicted"/>
<dbReference type="InterPro" id="IPR016035">
    <property type="entry name" value="Acyl_Trfase/lysoPLipase"/>
</dbReference>
<dbReference type="SUPFAM" id="SSF55048">
    <property type="entry name" value="Probable ACP-binding domain of malonyl-CoA ACP transacylase"/>
    <property type="match status" value="1"/>
</dbReference>
<dbReference type="PANTHER" id="PTHR43775">
    <property type="entry name" value="FATTY ACID SYNTHASE"/>
    <property type="match status" value="1"/>
</dbReference>
<keyword evidence="4" id="KW-0378">Hydrolase</keyword>
<dbReference type="InterPro" id="IPR014043">
    <property type="entry name" value="Acyl_transferase_dom"/>
</dbReference>
<evidence type="ECO:0000256" key="1">
    <source>
        <dbReference type="ARBA" id="ARBA00022450"/>
    </source>
</evidence>
<evidence type="ECO:0000313" key="4">
    <source>
        <dbReference type="EMBL" id="USW54231.1"/>
    </source>
</evidence>
<dbReference type="EMBL" id="CP099423">
    <property type="protein sequence ID" value="USW54231.1"/>
    <property type="molecule type" value="Genomic_DNA"/>
</dbReference>
<feature type="domain" description="Malonyl-CoA:ACP transacylase (MAT)" evidence="3">
    <location>
        <begin position="7"/>
        <end position="218"/>
    </location>
</feature>
<keyword evidence="1" id="KW-0596">Phosphopantetheine</keyword>
<protein>
    <submittedName>
        <fullName evidence="4">Acyl transferase domain superfamily, Acyl transferase/acyl hydrolase/lysophospholipase</fullName>
    </submittedName>
</protein>
<evidence type="ECO:0000256" key="2">
    <source>
        <dbReference type="ARBA" id="ARBA00022553"/>
    </source>
</evidence>
<reference evidence="4" key="1">
    <citation type="submission" date="2022-06" db="EMBL/GenBank/DDBJ databases">
        <title>Complete genome sequences of two strains of the flax pathogen Septoria linicola.</title>
        <authorList>
            <person name="Lapalu N."/>
            <person name="Simon A."/>
            <person name="Demenou B."/>
            <person name="Paumier D."/>
            <person name="Guillot M.-P."/>
            <person name="Gout L."/>
            <person name="Valade R."/>
        </authorList>
    </citation>
    <scope>NUCLEOTIDE SEQUENCE</scope>
    <source>
        <strain evidence="4">SE15195</strain>
    </source>
</reference>